<dbReference type="Gene3D" id="3.30.70.360">
    <property type="match status" value="1"/>
</dbReference>
<organism evidence="6 8">
    <name type="scientific">Proteus penneri</name>
    <dbReference type="NCBI Taxonomy" id="102862"/>
    <lineage>
        <taxon>Bacteria</taxon>
        <taxon>Pseudomonadati</taxon>
        <taxon>Pseudomonadota</taxon>
        <taxon>Gammaproteobacteria</taxon>
        <taxon>Enterobacterales</taxon>
        <taxon>Morganellaceae</taxon>
        <taxon>Proteus</taxon>
    </lineage>
</organism>
<feature type="binding site" evidence="3">
    <location>
        <position position="99"/>
    </location>
    <ligand>
        <name>Zn(2+)</name>
        <dbReference type="ChEBI" id="CHEBI:29105"/>
        <label>1</label>
    </ligand>
</feature>
<dbReference type="Proteomes" id="UP000619976">
    <property type="component" value="Unassembled WGS sequence"/>
</dbReference>
<comment type="similarity">
    <text evidence="1">Belongs to the peptidase M20 family.</text>
</comment>
<feature type="binding site" evidence="3">
    <location>
        <position position="88"/>
    </location>
    <ligand>
        <name>Zn(2+)</name>
        <dbReference type="ChEBI" id="CHEBI:29105"/>
        <label>1</label>
    </ligand>
</feature>
<reference evidence="8" key="1">
    <citation type="submission" date="2015-06" db="EMBL/GenBank/DDBJ databases">
        <authorList>
            <person name="Urmite Genomes"/>
        </authorList>
    </citation>
    <scope>NUCLEOTIDE SEQUENCE [LARGE SCALE GENOMIC DNA]</scope>
    <source>
        <strain evidence="8">CSUR P1867</strain>
    </source>
</reference>
<dbReference type="NCBIfam" id="NF006771">
    <property type="entry name" value="PRK09290.1-5"/>
    <property type="match status" value="1"/>
</dbReference>
<dbReference type="NCBIfam" id="TIGR01879">
    <property type="entry name" value="hydantase"/>
    <property type="match status" value="1"/>
</dbReference>
<keyword evidence="3" id="KW-0862">Zinc</keyword>
<dbReference type="CDD" id="cd03884">
    <property type="entry name" value="M20_bAS"/>
    <property type="match status" value="1"/>
</dbReference>
<feature type="binding site" evidence="3">
    <location>
        <position position="99"/>
    </location>
    <ligand>
        <name>Zn(2+)</name>
        <dbReference type="ChEBI" id="CHEBI:29105"/>
        <label>2</label>
    </ligand>
</feature>
<feature type="domain" description="Peptidase M20 dimerisation" evidence="5">
    <location>
        <begin position="223"/>
        <end position="319"/>
    </location>
</feature>
<accession>A0A379EJG7</accession>
<comment type="cofactor">
    <cofactor evidence="3">
        <name>Zn(2+)</name>
        <dbReference type="ChEBI" id="CHEBI:29105"/>
    </cofactor>
    <text evidence="3">Binds 2 Zn(2+) ions per subunit.</text>
</comment>
<dbReference type="Proteomes" id="UP000183920">
    <property type="component" value="Unassembled WGS sequence"/>
</dbReference>
<name>A0A0G4Q6L9_9GAMM</name>
<evidence type="ECO:0000256" key="2">
    <source>
        <dbReference type="ARBA" id="ARBA00022801"/>
    </source>
</evidence>
<evidence type="ECO:0000313" key="8">
    <source>
        <dbReference type="Proteomes" id="UP000183920"/>
    </source>
</evidence>
<feature type="binding site" evidence="4">
    <location>
        <position position="283"/>
    </location>
    <ligand>
        <name>allantoate</name>
        <dbReference type="ChEBI" id="CHEBI:17536"/>
    </ligand>
</feature>
<evidence type="ECO:0000313" key="9">
    <source>
        <dbReference type="Proteomes" id="UP000619976"/>
    </source>
</evidence>
<dbReference type="PIRSF" id="PIRSF001235">
    <property type="entry name" value="Amidase_carbamoylase"/>
    <property type="match status" value="1"/>
</dbReference>
<dbReference type="AlphaFoldDB" id="A0A0G4Q6L9"/>
<dbReference type="EMBL" id="CVRY01000003">
    <property type="protein sequence ID" value="CRL61470.1"/>
    <property type="molecule type" value="Genomic_DNA"/>
</dbReference>
<dbReference type="EMBL" id="JAEKCB010000003">
    <property type="protein sequence ID" value="MBJ2117471.1"/>
    <property type="molecule type" value="Genomic_DNA"/>
</dbReference>
<feature type="binding site" evidence="3">
    <location>
        <position position="390"/>
    </location>
    <ligand>
        <name>Zn(2+)</name>
        <dbReference type="ChEBI" id="CHEBI:29105"/>
        <label>2</label>
    </ligand>
</feature>
<feature type="binding site" evidence="3">
    <location>
        <position position="197"/>
    </location>
    <ligand>
        <name>Zn(2+)</name>
        <dbReference type="ChEBI" id="CHEBI:29105"/>
        <label>1</label>
    </ligand>
</feature>
<evidence type="ECO:0000313" key="7">
    <source>
        <dbReference type="EMBL" id="MBJ2117471.1"/>
    </source>
</evidence>
<evidence type="ECO:0000259" key="5">
    <source>
        <dbReference type="Pfam" id="PF07687"/>
    </source>
</evidence>
<evidence type="ECO:0000313" key="6">
    <source>
        <dbReference type="EMBL" id="CRL61470.1"/>
    </source>
</evidence>
<reference evidence="6" key="2">
    <citation type="submission" date="2015-06" db="EMBL/GenBank/DDBJ databases">
        <authorList>
            <person name="Urmite Genomes Urmite Genomes"/>
        </authorList>
    </citation>
    <scope>NUCLEOTIDE SEQUENCE [LARGE SCALE GENOMIC DNA]</scope>
    <source>
        <strain evidence="6">CSUR P1867</strain>
    </source>
</reference>
<dbReference type="Pfam" id="PF07687">
    <property type="entry name" value="M20_dimer"/>
    <property type="match status" value="1"/>
</dbReference>
<evidence type="ECO:0000256" key="1">
    <source>
        <dbReference type="ARBA" id="ARBA00006153"/>
    </source>
</evidence>
<feature type="binding site" evidence="3">
    <location>
        <position position="132"/>
    </location>
    <ligand>
        <name>Zn(2+)</name>
        <dbReference type="ChEBI" id="CHEBI:29105"/>
        <label>2</label>
    </ligand>
</feature>
<keyword evidence="9" id="KW-1185">Reference proteome</keyword>
<dbReference type="InterPro" id="IPR010158">
    <property type="entry name" value="Amidase_Cbmase"/>
</dbReference>
<dbReference type="InterPro" id="IPR011650">
    <property type="entry name" value="Peptidase_M20_dimer"/>
</dbReference>
<dbReference type="PANTHER" id="PTHR32494:SF5">
    <property type="entry name" value="ALLANTOATE AMIDOHYDROLASE"/>
    <property type="match status" value="1"/>
</dbReference>
<dbReference type="SUPFAM" id="SSF53187">
    <property type="entry name" value="Zn-dependent exopeptidases"/>
    <property type="match status" value="1"/>
</dbReference>
<proteinExistence type="inferred from homology"/>
<dbReference type="Gene3D" id="3.40.630.10">
    <property type="entry name" value="Zn peptidases"/>
    <property type="match status" value="1"/>
</dbReference>
<accession>A0A0G4Q6L9</accession>
<sequence length="418" mass="45638">MTKQDTATHYSIDDMKALIETMQIYKKDNSGKGITRIAYSEEDEAAHLYLASLMKEAGLEVYRDGIGTLYARLPGQDRSLPAVGTGSHLDTVPQGGAYDGALGVIAGFYALMQYKPQQLKRDLELVVFRAEESSRFGFSCIGSKVLTGKIDKARWEQNRDDDGNNFFEVLKSLGYQHDNFDNCLITKDRFSAFVELHIEQGKRLENDKKTIGIVNGIAAPTRFSVTVNGHADHSGATPMYQRQDALVASAGIITDINRAACTESVYGTVGTVGKLNVIPNSMNVIPGQVKFSVDIRGIDIESIQRVVQRLNNSVEKAEKDFGVAIDVQPISAESPVKLDDSICQVIESLCQKHDISYMTMLSGAGHDSMNIAPLYPTAMIFTPSVAGISHHPDEFTEFSDIAVAADLLAETLGTLANQ</sequence>
<dbReference type="PANTHER" id="PTHR32494">
    <property type="entry name" value="ALLANTOATE DEIMINASE-RELATED"/>
    <property type="match status" value="1"/>
</dbReference>
<dbReference type="GO" id="GO:0016813">
    <property type="term" value="F:hydrolase activity, acting on carbon-nitrogen (but not peptide) bonds, in linear amidines"/>
    <property type="evidence" value="ECO:0007669"/>
    <property type="project" value="InterPro"/>
</dbReference>
<feature type="binding site" evidence="4">
    <location>
        <position position="222"/>
    </location>
    <ligand>
        <name>allantoate</name>
        <dbReference type="ChEBI" id="CHEBI:17536"/>
    </ligand>
</feature>
<protein>
    <submittedName>
        <fullName evidence="6">Putative hydrolase</fullName>
    </submittedName>
    <submittedName>
        <fullName evidence="7">Zn-dependent hydrolase</fullName>
    </submittedName>
</protein>
<dbReference type="GO" id="GO:0046872">
    <property type="term" value="F:metal ion binding"/>
    <property type="evidence" value="ECO:0007669"/>
    <property type="project" value="UniProtKB-KW"/>
</dbReference>
<gene>
    <name evidence="6" type="ORF">BN1804_01483</name>
    <name evidence="7" type="ORF">JFQ69_07350</name>
</gene>
<feature type="binding site" evidence="4">
    <location>
        <position position="296"/>
    </location>
    <ligand>
        <name>allantoate</name>
        <dbReference type="ChEBI" id="CHEBI:17536"/>
    </ligand>
</feature>
<evidence type="ECO:0000256" key="3">
    <source>
        <dbReference type="PIRSR" id="PIRSR001235-1"/>
    </source>
</evidence>
<dbReference type="Pfam" id="PF01546">
    <property type="entry name" value="Peptidase_M20"/>
    <property type="match status" value="1"/>
</dbReference>
<reference evidence="7 9" key="3">
    <citation type="submission" date="2020-12" db="EMBL/GenBank/DDBJ databases">
        <title>Enhanced detection system for hospital associated transmission using whole genome sequencing surveillance.</title>
        <authorList>
            <person name="Harrison L.H."/>
            <person name="Van Tyne D."/>
            <person name="Marsh J.W."/>
            <person name="Griffith M.P."/>
            <person name="Snyder D.J."/>
            <person name="Cooper V.S."/>
            <person name="Mustapha M."/>
        </authorList>
    </citation>
    <scope>NUCLEOTIDE SEQUENCE [LARGE SCALE GENOMIC DNA]</scope>
    <source>
        <strain evidence="7 9">PR00195</strain>
    </source>
</reference>
<keyword evidence="2 6" id="KW-0378">Hydrolase</keyword>
<dbReference type="InterPro" id="IPR002933">
    <property type="entry name" value="Peptidase_M20"/>
</dbReference>
<keyword evidence="3" id="KW-0479">Metal-binding</keyword>
<dbReference type="SUPFAM" id="SSF55031">
    <property type="entry name" value="Bacterial exopeptidase dimerisation domain"/>
    <property type="match status" value="1"/>
</dbReference>
<evidence type="ECO:0000256" key="4">
    <source>
        <dbReference type="PIRSR" id="PIRSR001235-2"/>
    </source>
</evidence>
<dbReference type="RefSeq" id="WP_072063553.1">
    <property type="nucleotide sequence ID" value="NZ_CAXOKJ010000002.1"/>
</dbReference>
<dbReference type="InterPro" id="IPR036264">
    <property type="entry name" value="Bact_exopeptidase_dim_dom"/>
</dbReference>